<protein>
    <submittedName>
        <fullName evidence="2">Uncharacterized protein</fullName>
    </submittedName>
</protein>
<feature type="compositionally biased region" description="Acidic residues" evidence="1">
    <location>
        <begin position="237"/>
        <end position="247"/>
    </location>
</feature>
<feature type="region of interest" description="Disordered" evidence="1">
    <location>
        <begin position="1"/>
        <end position="25"/>
    </location>
</feature>
<feature type="compositionally biased region" description="Basic and acidic residues" evidence="1">
    <location>
        <begin position="227"/>
        <end position="236"/>
    </location>
</feature>
<dbReference type="AlphaFoldDB" id="A0A397W7F1"/>
<evidence type="ECO:0000256" key="1">
    <source>
        <dbReference type="SAM" id="MobiDB-lite"/>
    </source>
</evidence>
<organism evidence="2 3">
    <name type="scientific">Gigaspora rosea</name>
    <dbReference type="NCBI Taxonomy" id="44941"/>
    <lineage>
        <taxon>Eukaryota</taxon>
        <taxon>Fungi</taxon>
        <taxon>Fungi incertae sedis</taxon>
        <taxon>Mucoromycota</taxon>
        <taxon>Glomeromycotina</taxon>
        <taxon>Glomeromycetes</taxon>
        <taxon>Diversisporales</taxon>
        <taxon>Gigasporaceae</taxon>
        <taxon>Gigaspora</taxon>
    </lineage>
</organism>
<dbReference type="Proteomes" id="UP000266673">
    <property type="component" value="Unassembled WGS sequence"/>
</dbReference>
<proteinExistence type="predicted"/>
<comment type="caution">
    <text evidence="2">The sequence shown here is derived from an EMBL/GenBank/DDBJ whole genome shotgun (WGS) entry which is preliminary data.</text>
</comment>
<gene>
    <name evidence="2" type="ORF">C2G38_2153221</name>
</gene>
<name>A0A397W7F1_9GLOM</name>
<keyword evidence="3" id="KW-1185">Reference proteome</keyword>
<evidence type="ECO:0000313" key="3">
    <source>
        <dbReference type="Proteomes" id="UP000266673"/>
    </source>
</evidence>
<feature type="compositionally biased region" description="Low complexity" evidence="1">
    <location>
        <begin position="76"/>
        <end position="96"/>
    </location>
</feature>
<accession>A0A397W7F1</accession>
<dbReference type="EMBL" id="QKWP01000018">
    <property type="protein sequence ID" value="RIB30198.1"/>
    <property type="molecule type" value="Genomic_DNA"/>
</dbReference>
<feature type="region of interest" description="Disordered" evidence="1">
    <location>
        <begin position="61"/>
        <end position="98"/>
    </location>
</feature>
<reference evidence="2 3" key="1">
    <citation type="submission" date="2018-06" db="EMBL/GenBank/DDBJ databases">
        <title>Comparative genomics reveals the genomic features of Rhizophagus irregularis, R. cerebriforme, R. diaphanum and Gigaspora rosea, and their symbiotic lifestyle signature.</title>
        <authorList>
            <person name="Morin E."/>
            <person name="San Clemente H."/>
            <person name="Chen E.C.H."/>
            <person name="De La Providencia I."/>
            <person name="Hainaut M."/>
            <person name="Kuo A."/>
            <person name="Kohler A."/>
            <person name="Murat C."/>
            <person name="Tang N."/>
            <person name="Roy S."/>
            <person name="Loubradou J."/>
            <person name="Henrissat B."/>
            <person name="Grigoriev I.V."/>
            <person name="Corradi N."/>
            <person name="Roux C."/>
            <person name="Martin F.M."/>
        </authorList>
    </citation>
    <scope>NUCLEOTIDE SEQUENCE [LARGE SCALE GENOMIC DNA]</scope>
    <source>
        <strain evidence="2 3">DAOM 194757</strain>
    </source>
</reference>
<evidence type="ECO:0000313" key="2">
    <source>
        <dbReference type="EMBL" id="RIB30198.1"/>
    </source>
</evidence>
<feature type="region of interest" description="Disordered" evidence="1">
    <location>
        <begin position="227"/>
        <end position="247"/>
    </location>
</feature>
<sequence>MTNQVSYQEQPCQPQPTTHDSSNNQSLYKFSSFADQTCSYTTSLANHKLSEQVTSVTNYAQRTDGPYPQKIHPTLPNSINDPRSPNNRNNLPSFSSYPKSLSLQVDKPTFQNFQSKDHIDLKQQKLKKPKNRIDPYSVIADIKNQAANIICRQLLTIKNNGSNKVSKGEEVDNYYFGKYNNNRESLMGKSGVKKKTNKEVSCKIDVEMSEPSGKGKIIKTMGVKEKDIGGNENIDKDENDDSWDSDNETVVGNYKKSIEVENVCNKVWEKRVAALSSPQQNKKNSKDSSFQLAISILKGEEETETIRELQIRTSGRLRL</sequence>